<dbReference type="InterPro" id="IPR000531">
    <property type="entry name" value="Beta-barrel_TonB"/>
</dbReference>
<dbReference type="AlphaFoldDB" id="A0A498C0P5"/>
<dbReference type="SUPFAM" id="SSF56935">
    <property type="entry name" value="Porins"/>
    <property type="match status" value="1"/>
</dbReference>
<evidence type="ECO:0000256" key="7">
    <source>
        <dbReference type="ARBA" id="ARBA00023136"/>
    </source>
</evidence>
<dbReference type="Pfam" id="PF07715">
    <property type="entry name" value="Plug"/>
    <property type="match status" value="1"/>
</dbReference>
<evidence type="ECO:0000256" key="9">
    <source>
        <dbReference type="PROSITE-ProRule" id="PRU01360"/>
    </source>
</evidence>
<keyword evidence="2 9" id="KW-0813">Transport</keyword>
<dbReference type="InterPro" id="IPR012910">
    <property type="entry name" value="Plug_dom"/>
</dbReference>
<dbReference type="CDD" id="cd01347">
    <property type="entry name" value="ligand_gated_channel"/>
    <property type="match status" value="1"/>
</dbReference>
<keyword evidence="7 9" id="KW-0472">Membrane</keyword>
<dbReference type="PROSITE" id="PS01156">
    <property type="entry name" value="TONB_DEPENDENT_REC_2"/>
    <property type="match status" value="1"/>
</dbReference>
<dbReference type="Pfam" id="PF00593">
    <property type="entry name" value="TonB_dep_Rec_b-barrel"/>
    <property type="match status" value="1"/>
</dbReference>
<comment type="similarity">
    <text evidence="9 11">Belongs to the TonB-dependent receptor family.</text>
</comment>
<dbReference type="PANTHER" id="PTHR30442:SF0">
    <property type="entry name" value="FE(3+) DICITRATE TRANSPORT PROTEIN FECA"/>
    <property type="match status" value="1"/>
</dbReference>
<sequence length="757" mass="84282">MRTFKLRVDLPLVAAAVAMTFGVQGVKAETESSSRLLDRITITGDPDRIRPVPGSAQSLDREVLDRHGYSDPHRILRAVPGVNVVEEEGYGQFPHISMRGTPPERNSRITVMEDGVLVAPAPYAAPAAYYFPPMARMDRVEVQKGSSAIRHGPYTTGGAINMLSTPIPGQTSGRADVLFGSNNGRRIHANVGDTVALGESGNQFGWVLEGFSEQSDGFKRLDNPASGPNQPDLDTGFDRRNFMTKLRWNTDPAAAVYQELEFKYARDDRSIDDTYLGLTQEDFDANPFRRYVGSARDEINTENELFQLRHYITPTANTDLTTTIYRTDTVRNWYKLHEVDGDGDGNFTGISAILDYPGQFADELAWVRGENTQGRGALRANNREYYAQGIDLKGGYWFDTGAWSHELEVGVRYHEDEEDRYQWHDIYAVSDQGDLFLDEREPFGSKTNRLTEADAIATYAQNTMVRGPWQIAAGLRYEDIEIRRRDWGTPQRNSSSLDRDRSNTYRVWIPGLGVTYDIDSNWSVLAGVHRGFAPGGASPDDKEERSTNYEVGFRYSGPNTRSEVIAFFNEYSNINIECTAVGGGCGAADIGDTVSAGEVDIYGLEALLIHDLGRSQDLGISVPISLGYTWTQSEFKQDIGGDAPNQWANARRGDSLPEVPEHQINASIGLAQEVWRLTLNANYVNSVNAKADPALSSQRIDSRLLFDVSGEYRVHDNVRLFGAVENLTDKEYVAHYRPAGARPGKPREFWAGVKVDF</sequence>
<organism evidence="14 15">
    <name type="scientific">Alkalispirillum mobile</name>
    <dbReference type="NCBI Taxonomy" id="85925"/>
    <lineage>
        <taxon>Bacteria</taxon>
        <taxon>Pseudomonadati</taxon>
        <taxon>Pseudomonadota</taxon>
        <taxon>Gammaproteobacteria</taxon>
        <taxon>Chromatiales</taxon>
        <taxon>Ectothiorhodospiraceae</taxon>
        <taxon>Alkalispirillum</taxon>
    </lineage>
</organism>
<evidence type="ECO:0000256" key="2">
    <source>
        <dbReference type="ARBA" id="ARBA00022448"/>
    </source>
</evidence>
<dbReference type="EMBL" id="RCDA01000002">
    <property type="protein sequence ID" value="RLK48649.1"/>
    <property type="molecule type" value="Genomic_DNA"/>
</dbReference>
<evidence type="ECO:0000256" key="1">
    <source>
        <dbReference type="ARBA" id="ARBA00004571"/>
    </source>
</evidence>
<keyword evidence="6 11" id="KW-0798">TonB box</keyword>
<feature type="short sequence motif" description="TonB C-terminal box" evidence="10">
    <location>
        <begin position="740"/>
        <end position="757"/>
    </location>
</feature>
<keyword evidence="3 9" id="KW-1134">Transmembrane beta strand</keyword>
<accession>A0A498C0P5</accession>
<evidence type="ECO:0000256" key="8">
    <source>
        <dbReference type="ARBA" id="ARBA00023237"/>
    </source>
</evidence>
<evidence type="ECO:0000256" key="10">
    <source>
        <dbReference type="PROSITE-ProRule" id="PRU10144"/>
    </source>
</evidence>
<feature type="domain" description="TonB-dependent receptor-like beta-barrel" evidence="12">
    <location>
        <begin position="272"/>
        <end position="727"/>
    </location>
</feature>
<dbReference type="InterPro" id="IPR036942">
    <property type="entry name" value="Beta-barrel_TonB_sf"/>
</dbReference>
<dbReference type="GO" id="GO:0009279">
    <property type="term" value="C:cell outer membrane"/>
    <property type="evidence" value="ECO:0007669"/>
    <property type="project" value="UniProtKB-SubCell"/>
</dbReference>
<comment type="subcellular location">
    <subcellularLocation>
        <location evidence="1 9">Cell outer membrane</location>
        <topology evidence="1 9">Multi-pass membrane protein</topology>
    </subcellularLocation>
</comment>
<dbReference type="Gene3D" id="2.40.170.20">
    <property type="entry name" value="TonB-dependent receptor, beta-barrel domain"/>
    <property type="match status" value="1"/>
</dbReference>
<feature type="domain" description="TonB-dependent receptor plug" evidence="13">
    <location>
        <begin position="50"/>
        <end position="159"/>
    </location>
</feature>
<dbReference type="OrthoDB" id="9760494at2"/>
<evidence type="ECO:0000256" key="3">
    <source>
        <dbReference type="ARBA" id="ARBA00022452"/>
    </source>
</evidence>
<keyword evidence="4 9" id="KW-0812">Transmembrane</keyword>
<dbReference type="Gene3D" id="2.170.130.10">
    <property type="entry name" value="TonB-dependent receptor, plug domain"/>
    <property type="match status" value="1"/>
</dbReference>
<proteinExistence type="inferred from homology"/>
<dbReference type="Proteomes" id="UP000275461">
    <property type="component" value="Unassembled WGS sequence"/>
</dbReference>
<keyword evidence="5" id="KW-0732">Signal</keyword>
<evidence type="ECO:0000256" key="5">
    <source>
        <dbReference type="ARBA" id="ARBA00022729"/>
    </source>
</evidence>
<gene>
    <name evidence="14" type="ORF">DFR31_1756</name>
</gene>
<dbReference type="InterPro" id="IPR010917">
    <property type="entry name" value="TonB_rcpt_CS"/>
</dbReference>
<evidence type="ECO:0000313" key="15">
    <source>
        <dbReference type="Proteomes" id="UP000275461"/>
    </source>
</evidence>
<evidence type="ECO:0000259" key="13">
    <source>
        <dbReference type="Pfam" id="PF07715"/>
    </source>
</evidence>
<keyword evidence="15" id="KW-1185">Reference proteome</keyword>
<dbReference type="PROSITE" id="PS52016">
    <property type="entry name" value="TONB_DEPENDENT_REC_3"/>
    <property type="match status" value="1"/>
</dbReference>
<name>A0A498C0P5_9GAMM</name>
<evidence type="ECO:0000313" key="14">
    <source>
        <dbReference type="EMBL" id="RLK48649.1"/>
    </source>
</evidence>
<reference evidence="14 15" key="1">
    <citation type="submission" date="2018-10" db="EMBL/GenBank/DDBJ databases">
        <title>Genomic Encyclopedia of Type Strains, Phase IV (KMG-IV): sequencing the most valuable type-strain genomes for metagenomic binning, comparative biology and taxonomic classification.</title>
        <authorList>
            <person name="Goeker M."/>
        </authorList>
    </citation>
    <scope>NUCLEOTIDE SEQUENCE [LARGE SCALE GENOMIC DNA]</scope>
    <source>
        <strain evidence="14 15">DSM 12769</strain>
    </source>
</reference>
<dbReference type="GO" id="GO:0033214">
    <property type="term" value="P:siderophore-iron import into cell"/>
    <property type="evidence" value="ECO:0007669"/>
    <property type="project" value="TreeGrafter"/>
</dbReference>
<dbReference type="InterPro" id="IPR039426">
    <property type="entry name" value="TonB-dep_rcpt-like"/>
</dbReference>
<dbReference type="PANTHER" id="PTHR30442">
    <property type="entry name" value="IRON III DICITRATE TRANSPORT PROTEIN FECA"/>
    <property type="match status" value="1"/>
</dbReference>
<protein>
    <submittedName>
        <fullName evidence="14">Fe(3+) dicitrate transport protein</fullName>
    </submittedName>
</protein>
<keyword evidence="8 9" id="KW-0998">Cell outer membrane</keyword>
<evidence type="ECO:0000256" key="4">
    <source>
        <dbReference type="ARBA" id="ARBA00022692"/>
    </source>
</evidence>
<comment type="caution">
    <text evidence="14">The sequence shown here is derived from an EMBL/GenBank/DDBJ whole genome shotgun (WGS) entry which is preliminary data.</text>
</comment>
<evidence type="ECO:0000259" key="12">
    <source>
        <dbReference type="Pfam" id="PF00593"/>
    </source>
</evidence>
<evidence type="ECO:0000256" key="11">
    <source>
        <dbReference type="RuleBase" id="RU003357"/>
    </source>
</evidence>
<dbReference type="InterPro" id="IPR037066">
    <property type="entry name" value="Plug_dom_sf"/>
</dbReference>
<evidence type="ECO:0000256" key="6">
    <source>
        <dbReference type="ARBA" id="ARBA00023077"/>
    </source>
</evidence>